<keyword evidence="3 5" id="KW-0175">Coiled coil</keyword>
<feature type="region of interest" description="Disordered" evidence="6">
    <location>
        <begin position="38"/>
        <end position="62"/>
    </location>
</feature>
<organism evidence="9 11">
    <name type="scientific">Python bivittatus</name>
    <name type="common">Burmese python</name>
    <name type="synonym">Python molurus bivittatus</name>
    <dbReference type="NCBI Taxonomy" id="176946"/>
    <lineage>
        <taxon>Eukaryota</taxon>
        <taxon>Metazoa</taxon>
        <taxon>Chordata</taxon>
        <taxon>Craniata</taxon>
        <taxon>Vertebrata</taxon>
        <taxon>Euteleostomi</taxon>
        <taxon>Lepidosauria</taxon>
        <taxon>Squamata</taxon>
        <taxon>Bifurcata</taxon>
        <taxon>Unidentata</taxon>
        <taxon>Episquamata</taxon>
        <taxon>Toxicofera</taxon>
        <taxon>Serpentes</taxon>
        <taxon>Henophidia</taxon>
        <taxon>Pythonidae</taxon>
        <taxon>Python</taxon>
    </lineage>
</organism>
<comment type="function">
    <text evidence="4">Neurotoxin that produces dose-dependent hypolocomotion and hyperalgesia in mice. May directly act on the central nervous system, as it is 6500-fold more potent when administered intracerebroventricularly than intraperitoneal.</text>
</comment>
<reference evidence="10 11" key="1">
    <citation type="submission" date="2025-04" db="UniProtKB">
        <authorList>
            <consortium name="RefSeq"/>
        </authorList>
    </citation>
    <scope>IDENTIFICATION</scope>
    <source>
        <tissue evidence="10 11">Liver</tissue>
    </source>
</reference>
<evidence type="ECO:0000256" key="4">
    <source>
        <dbReference type="ARBA" id="ARBA00034460"/>
    </source>
</evidence>
<evidence type="ECO:0000313" key="11">
    <source>
        <dbReference type="RefSeq" id="XP_025025813.1"/>
    </source>
</evidence>
<evidence type="ECO:0000256" key="6">
    <source>
        <dbReference type="SAM" id="MobiDB-lite"/>
    </source>
</evidence>
<dbReference type="InterPro" id="IPR013783">
    <property type="entry name" value="Ig-like_fold"/>
</dbReference>
<dbReference type="PANTHER" id="PTHR24099">
    <property type="entry name" value="E3 UBIQUITIN-PROTEIN LIGASE TRIM36-RELATED"/>
    <property type="match status" value="1"/>
</dbReference>
<dbReference type="SMART" id="SM00449">
    <property type="entry name" value="SPRY"/>
    <property type="match status" value="1"/>
</dbReference>
<feature type="domain" description="Fibronectin type-III" evidence="8">
    <location>
        <begin position="396"/>
        <end position="490"/>
    </location>
</feature>
<dbReference type="Gene3D" id="2.60.40.10">
    <property type="entry name" value="Immunoglobulins"/>
    <property type="match status" value="2"/>
</dbReference>
<dbReference type="InterPro" id="IPR001870">
    <property type="entry name" value="B30.2/SPRY"/>
</dbReference>
<dbReference type="InterPro" id="IPR050617">
    <property type="entry name" value="E3_ligase_FN3/SPRY"/>
</dbReference>
<dbReference type="SUPFAM" id="SSF49265">
    <property type="entry name" value="Fibronectin type III"/>
    <property type="match status" value="1"/>
</dbReference>
<dbReference type="Pfam" id="PF00041">
    <property type="entry name" value="fn3"/>
    <property type="match status" value="2"/>
</dbReference>
<evidence type="ECO:0000256" key="3">
    <source>
        <dbReference type="ARBA" id="ARBA00023054"/>
    </source>
</evidence>
<dbReference type="PANTHER" id="PTHR24099:SF6">
    <property type="entry name" value="FIBRONECTIN TYPE III AND SPRY DOMAIN-CONTAINING PROTEIN 2"/>
    <property type="match status" value="1"/>
</dbReference>
<dbReference type="RefSeq" id="XP_025025813.1">
    <property type="nucleotide sequence ID" value="XM_025170045.1"/>
</dbReference>
<dbReference type="InterPro" id="IPR043136">
    <property type="entry name" value="B30.2/SPRY_sf"/>
</dbReference>
<dbReference type="GeneID" id="103051358"/>
<dbReference type="RefSeq" id="XP_025025812.1">
    <property type="nucleotide sequence ID" value="XM_025170044.1"/>
</dbReference>
<dbReference type="Gene3D" id="3.30.160.60">
    <property type="entry name" value="Classic Zinc Finger"/>
    <property type="match status" value="1"/>
</dbReference>
<dbReference type="InterPro" id="IPR003877">
    <property type="entry name" value="SPRY_dom"/>
</dbReference>
<dbReference type="InterPro" id="IPR013320">
    <property type="entry name" value="ConA-like_dom_sf"/>
</dbReference>
<dbReference type="AlphaFoldDB" id="A0A9F5IY55"/>
<dbReference type="SMART" id="SM00502">
    <property type="entry name" value="BBC"/>
    <property type="match status" value="1"/>
</dbReference>
<gene>
    <name evidence="10 11" type="primary">LOC103051358</name>
</gene>
<feature type="coiled-coil region" evidence="5">
    <location>
        <begin position="125"/>
        <end position="152"/>
    </location>
</feature>
<evidence type="ECO:0000313" key="10">
    <source>
        <dbReference type="RefSeq" id="XP_025025812.1"/>
    </source>
</evidence>
<dbReference type="InterPro" id="IPR003649">
    <property type="entry name" value="Bbox_C"/>
</dbReference>
<keyword evidence="9" id="KW-1185">Reference proteome</keyword>
<dbReference type="PROSITE" id="PS50188">
    <property type="entry name" value="B302_SPRY"/>
    <property type="match status" value="1"/>
</dbReference>
<evidence type="ECO:0000259" key="8">
    <source>
        <dbReference type="PROSITE" id="PS50853"/>
    </source>
</evidence>
<dbReference type="SMART" id="SM00060">
    <property type="entry name" value="FN3"/>
    <property type="match status" value="2"/>
</dbReference>
<dbReference type="Gene3D" id="2.60.120.920">
    <property type="match status" value="1"/>
</dbReference>
<feature type="domain" description="B30.2/SPRY" evidence="7">
    <location>
        <begin position="472"/>
        <end position="671"/>
    </location>
</feature>
<dbReference type="OrthoDB" id="6232067at2759"/>
<keyword evidence="2" id="KW-0528">Neurotoxin</keyword>
<proteinExistence type="inferred from homology"/>
<dbReference type="Proteomes" id="UP000695026">
    <property type="component" value="Unplaced"/>
</dbReference>
<evidence type="ECO:0000313" key="9">
    <source>
        <dbReference type="Proteomes" id="UP000695026"/>
    </source>
</evidence>
<evidence type="ECO:0000256" key="5">
    <source>
        <dbReference type="SAM" id="Coils"/>
    </source>
</evidence>
<accession>A0A9F5IY55</accession>
<comment type="similarity">
    <text evidence="1">Belongs to the ohanin/vespryn family.</text>
</comment>
<feature type="compositionally biased region" description="Basic and acidic residues" evidence="6">
    <location>
        <begin position="38"/>
        <end position="55"/>
    </location>
</feature>
<dbReference type="PRINTS" id="PR01407">
    <property type="entry name" value="BUTYPHLNCDUF"/>
</dbReference>
<protein>
    <submittedName>
        <fullName evidence="10 11">Fibronectin type III and SPRY domain-containing protein 2</fullName>
    </submittedName>
</protein>
<name>A0A9F5IY55_PYTBI</name>
<dbReference type="InterPro" id="IPR003961">
    <property type="entry name" value="FN3_dom"/>
</dbReference>
<sequence length="674" mass="76665">MDSQFKKNEPHSPRFYHLELYDSLEDLEFVPEEPFQRRDLSMCDNKATQDTEKQTTPHVAYQDQQLTENAREDHEKGGNNILGDEKASRQSYQEKELYCITCCVPVRPSNSKYDEHQEHEVMSLAAVVEIAKDELRKNIGRLEDQIAYLENFSSHLEEIFITVEENFTRQEQNFEKHYNDIIQILEQRYEENMQALGEEKKEKLEALYKQLVSCGENLDTCKDLMETIENLDQGEKKVEAIKTAVATVHRLHNFLKKDVNVDLSTPAEFVDRVIDFSDIQELMESVNSFPMSSPPCAPVMNAQDPNSATGTSVKVCWSFFSEDIVESYQLYYKRVSNDTSDEEQEVAEFRRNVKETYCTVTHLAPNAQYEFWVKAVNGAGVSSASERAVYMTAPLPPVIEEKVIQSCEHSALVRWDRDDTNPVDSYTVELSKLTGGDGGEILTESVVGIPNCETLIHLEPRQNYLLFVKAINMGGSSERSEPISILSTGTVFTLNENTAHPLLTILEDGLTLACHKTKSPRRDLSFGEDSFTRSIAILGHPIPFQGKHYWEVDVDENIDYCIGVASENVPRDDYLGASHSSWCMKHTITPSSHIYEFLNDGMTPDIKITVPPQRIGLLLDYDEGTLSFFNTDIMQHLYTFHTSFQDFVCPCFAVEKVGVLKIRNGIAVPPFIVL</sequence>
<evidence type="ECO:0000256" key="1">
    <source>
        <dbReference type="ARBA" id="ARBA00009651"/>
    </source>
</evidence>
<keyword evidence="2" id="KW-0800">Toxin</keyword>
<dbReference type="InterPro" id="IPR003879">
    <property type="entry name" value="Butyrophylin_SPRY"/>
</dbReference>
<dbReference type="PROSITE" id="PS50853">
    <property type="entry name" value="FN3"/>
    <property type="match status" value="2"/>
</dbReference>
<dbReference type="KEGG" id="pbi:103051358"/>
<dbReference type="Pfam" id="PF00622">
    <property type="entry name" value="SPRY"/>
    <property type="match status" value="1"/>
</dbReference>
<dbReference type="InterPro" id="IPR036116">
    <property type="entry name" value="FN3_sf"/>
</dbReference>
<evidence type="ECO:0000259" key="7">
    <source>
        <dbReference type="PROSITE" id="PS50188"/>
    </source>
</evidence>
<dbReference type="SUPFAM" id="SSF49899">
    <property type="entry name" value="Concanavalin A-like lectins/glucanases"/>
    <property type="match status" value="1"/>
</dbReference>
<evidence type="ECO:0000256" key="2">
    <source>
        <dbReference type="ARBA" id="ARBA00022699"/>
    </source>
</evidence>
<dbReference type="OMA" id="GIPNCEV"/>
<dbReference type="CDD" id="cd00063">
    <property type="entry name" value="FN3"/>
    <property type="match status" value="2"/>
</dbReference>
<feature type="domain" description="Fibronectin type-III" evidence="8">
    <location>
        <begin position="298"/>
        <end position="395"/>
    </location>
</feature>